<evidence type="ECO:0000256" key="1">
    <source>
        <dbReference type="SAM" id="Phobius"/>
    </source>
</evidence>
<evidence type="ECO:0000313" key="3">
    <source>
        <dbReference type="Proteomes" id="UP000600449"/>
    </source>
</evidence>
<keyword evidence="3" id="KW-1185">Reference proteome</keyword>
<feature type="transmembrane region" description="Helical" evidence="1">
    <location>
        <begin position="54"/>
        <end position="74"/>
    </location>
</feature>
<dbReference type="Proteomes" id="UP000600449">
    <property type="component" value="Unassembled WGS sequence"/>
</dbReference>
<protein>
    <submittedName>
        <fullName evidence="2">Uncharacterized protein</fullName>
    </submittedName>
</protein>
<organism evidence="2 3">
    <name type="scientific">Salinarimonas ramus</name>
    <dbReference type="NCBI Taxonomy" id="690164"/>
    <lineage>
        <taxon>Bacteria</taxon>
        <taxon>Pseudomonadati</taxon>
        <taxon>Pseudomonadota</taxon>
        <taxon>Alphaproteobacteria</taxon>
        <taxon>Hyphomicrobiales</taxon>
        <taxon>Salinarimonadaceae</taxon>
        <taxon>Salinarimonas</taxon>
    </lineage>
</organism>
<keyword evidence="1" id="KW-1133">Transmembrane helix</keyword>
<dbReference type="EMBL" id="BMMF01000003">
    <property type="protein sequence ID" value="GGK25154.1"/>
    <property type="molecule type" value="Genomic_DNA"/>
</dbReference>
<keyword evidence="1" id="KW-0812">Transmembrane</keyword>
<name>A0A917V2M1_9HYPH</name>
<dbReference type="RefSeq" id="WP_188910206.1">
    <property type="nucleotide sequence ID" value="NZ_BMMF01000003.1"/>
</dbReference>
<sequence>MTTSQTNQNSFLYDPRYWGGTAIGFGGGAYSVLREIGIAALGNVPQARLAKTLFEINGIVISLGLGAAGGGLAGSPINGIAASALGIAATGAFAAALGGGVTAIAVGVLAAAAFDLVLTQNGIDLGNLVDPNSSERQKIDDFSQAIQDLVSDGLNSASQRHLSQRRLQHGFASARPMAPRRR</sequence>
<feature type="transmembrane region" description="Helical" evidence="1">
    <location>
        <begin position="80"/>
        <end position="113"/>
    </location>
</feature>
<dbReference type="AlphaFoldDB" id="A0A917V2M1"/>
<proteinExistence type="predicted"/>
<evidence type="ECO:0000313" key="2">
    <source>
        <dbReference type="EMBL" id="GGK25154.1"/>
    </source>
</evidence>
<comment type="caution">
    <text evidence="2">The sequence shown here is derived from an EMBL/GenBank/DDBJ whole genome shotgun (WGS) entry which is preliminary data.</text>
</comment>
<gene>
    <name evidence="2" type="ORF">GCM10011322_09630</name>
</gene>
<accession>A0A917V2M1</accession>
<keyword evidence="1" id="KW-0472">Membrane</keyword>
<reference evidence="2 3" key="1">
    <citation type="journal article" date="2014" name="Int. J. Syst. Evol. Microbiol.">
        <title>Complete genome sequence of Corynebacterium casei LMG S-19264T (=DSM 44701T), isolated from a smear-ripened cheese.</title>
        <authorList>
            <consortium name="US DOE Joint Genome Institute (JGI-PGF)"/>
            <person name="Walter F."/>
            <person name="Albersmeier A."/>
            <person name="Kalinowski J."/>
            <person name="Ruckert C."/>
        </authorList>
    </citation>
    <scope>NUCLEOTIDE SEQUENCE [LARGE SCALE GENOMIC DNA]</scope>
    <source>
        <strain evidence="2 3">CGMCC 1.9161</strain>
    </source>
</reference>
<feature type="transmembrane region" description="Helical" evidence="1">
    <location>
        <begin position="17"/>
        <end position="33"/>
    </location>
</feature>